<dbReference type="RefSeq" id="WP_149567022.1">
    <property type="nucleotide sequence ID" value="NZ_CP035807.1"/>
</dbReference>
<dbReference type="InterPro" id="IPR011763">
    <property type="entry name" value="COA_CT_C"/>
</dbReference>
<dbReference type="AlphaFoldDB" id="A0A5C1QAS7"/>
<dbReference type="KEGG" id="sper:EW093_03310"/>
<dbReference type="InterPro" id="IPR029045">
    <property type="entry name" value="ClpP/crotonase-like_dom_sf"/>
</dbReference>
<keyword evidence="5" id="KW-0808">Transferase</keyword>
<dbReference type="PANTHER" id="PTHR43842:SF2">
    <property type="entry name" value="PROPIONYL-COA CARBOXYLASE BETA CHAIN, MITOCHONDRIAL"/>
    <property type="match status" value="1"/>
</dbReference>
<proteinExistence type="inferred from homology"/>
<dbReference type="SUPFAM" id="SSF52096">
    <property type="entry name" value="ClpP/crotonase"/>
    <property type="match status" value="2"/>
</dbReference>
<dbReference type="InterPro" id="IPR011762">
    <property type="entry name" value="COA_CT_N"/>
</dbReference>
<name>A0A5C1QAS7_9SPIO</name>
<dbReference type="OrthoDB" id="9803706at2"/>
<dbReference type="PROSITE" id="PS50980">
    <property type="entry name" value="COA_CT_NTER"/>
    <property type="match status" value="1"/>
</dbReference>
<reference evidence="5 6" key="1">
    <citation type="submission" date="2019-02" db="EMBL/GenBank/DDBJ databases">
        <authorList>
            <person name="Fomenkov A."/>
            <person name="Dubinina G."/>
            <person name="Grabovich M."/>
            <person name="Vincze T."/>
            <person name="Roberts R.J."/>
        </authorList>
    </citation>
    <scope>NUCLEOTIDE SEQUENCE [LARGE SCALE GENOMIC DNA]</scope>
    <source>
        <strain evidence="5 6">P</strain>
    </source>
</reference>
<reference evidence="5 6" key="2">
    <citation type="submission" date="2019-09" db="EMBL/GenBank/DDBJ databases">
        <title>Complete Genome Sequence and Methylome Analysis of free living Spirochaetas.</title>
        <authorList>
            <person name="Leshcheva N."/>
            <person name="Mikheeva N."/>
        </authorList>
    </citation>
    <scope>NUCLEOTIDE SEQUENCE [LARGE SCALE GENOMIC DNA]</scope>
    <source>
        <strain evidence="5 6">P</strain>
    </source>
</reference>
<dbReference type="Pfam" id="PF01039">
    <property type="entry name" value="Carboxyl_trans"/>
    <property type="match status" value="1"/>
</dbReference>
<dbReference type="PROSITE" id="PS50989">
    <property type="entry name" value="COA_CT_CTER"/>
    <property type="match status" value="1"/>
</dbReference>
<dbReference type="FunFam" id="3.90.226.10:FF:000016">
    <property type="entry name" value="Propionyl-CoA carboxylase, beta subunit"/>
    <property type="match status" value="1"/>
</dbReference>
<dbReference type="GO" id="GO:0015977">
    <property type="term" value="P:carbon fixation"/>
    <property type="evidence" value="ECO:0007669"/>
    <property type="project" value="UniProtKB-ARBA"/>
</dbReference>
<evidence type="ECO:0000313" key="5">
    <source>
        <dbReference type="EMBL" id="QEN03764.1"/>
    </source>
</evidence>
<evidence type="ECO:0000256" key="1">
    <source>
        <dbReference type="ARBA" id="ARBA00006102"/>
    </source>
</evidence>
<keyword evidence="6" id="KW-1185">Reference proteome</keyword>
<dbReference type="GO" id="GO:0009317">
    <property type="term" value="C:acetyl-CoA carboxylase complex"/>
    <property type="evidence" value="ECO:0007669"/>
    <property type="project" value="TreeGrafter"/>
</dbReference>
<comment type="similarity">
    <text evidence="1">Belongs to the AccD/PCCB family.</text>
</comment>
<organism evidence="5 6">
    <name type="scientific">Thiospirochaeta perfilievii</name>
    <dbReference type="NCBI Taxonomy" id="252967"/>
    <lineage>
        <taxon>Bacteria</taxon>
        <taxon>Pseudomonadati</taxon>
        <taxon>Spirochaetota</taxon>
        <taxon>Spirochaetia</taxon>
        <taxon>Spirochaetales</taxon>
        <taxon>Spirochaetaceae</taxon>
        <taxon>Thiospirochaeta</taxon>
    </lineage>
</organism>
<evidence type="ECO:0000313" key="6">
    <source>
        <dbReference type="Proteomes" id="UP000323824"/>
    </source>
</evidence>
<dbReference type="FunFam" id="3.90.226.10:FF:000017">
    <property type="entry name" value="Propionyl-CoA carboxylase subunit beta 5"/>
    <property type="match status" value="1"/>
</dbReference>
<dbReference type="EMBL" id="CP035807">
    <property type="protein sequence ID" value="QEN03764.1"/>
    <property type="molecule type" value="Genomic_DNA"/>
</dbReference>
<dbReference type="PANTHER" id="PTHR43842">
    <property type="entry name" value="PROPIONYL-COA CARBOXYLASE BETA CHAIN"/>
    <property type="match status" value="1"/>
</dbReference>
<evidence type="ECO:0000259" key="3">
    <source>
        <dbReference type="PROSITE" id="PS50980"/>
    </source>
</evidence>
<dbReference type="Gene3D" id="3.90.226.10">
    <property type="entry name" value="2-enoyl-CoA Hydratase, Chain A, domain 1"/>
    <property type="match status" value="2"/>
</dbReference>
<protein>
    <recommendedName>
        <fullName evidence="2">Propionyl-CoA carboxylase beta chain</fullName>
    </recommendedName>
</protein>
<dbReference type="Proteomes" id="UP000323824">
    <property type="component" value="Chromosome"/>
</dbReference>
<sequence>MSTVADKLKELKQREEIIKKMGGEDRVKKQHDKNKLTARERLDILFDEGTFREIDMFVKHRSTNFNFQDVDIPADGVITGHGLIEGRPVFAYSQDFTARGGSLGEQHAAKIVKVQDLAMKCGVPIIGLNDSGGARVEEGIDSLKGYGDIFFRNSRASGVIPQISCIMGPCAGGAVYSPAMTDFIFMVKKTSYMFITGPSVIESVTGEKTTFEELGGAVVHNAKSGNAHFACESDQDALESIRELISFLPNNNMEEPETIHSSDDPHRDCPDLNTVIPDDARAPYDMKNIIEEVLDDGYFYEVQELFAENAIVGYGRLDGRVVGIVANQPMFLAGCLDIDASDKMTRFIRTCDAYNIPLISFVDVPGFLPGVNQEHNGIIRHGAKMLWAYSEATVPKLTVVTRKNYGGSYIAMSSKHLGADMMFAWPSSEIAVMGAKGAVGIIASYRKAISAADENDKQAVIDEKIAEYETAFNTPYIAAERGYIDAIIEPSETRKRLVDALNILKTKREALPPKKHGNIPL</sequence>
<feature type="domain" description="CoA carboxyltransferase C-terminal" evidence="4">
    <location>
        <begin position="264"/>
        <end position="503"/>
    </location>
</feature>
<evidence type="ECO:0000259" key="4">
    <source>
        <dbReference type="PROSITE" id="PS50989"/>
    </source>
</evidence>
<dbReference type="InterPro" id="IPR051047">
    <property type="entry name" value="AccD/PCCB"/>
</dbReference>
<dbReference type="GO" id="GO:0016740">
    <property type="term" value="F:transferase activity"/>
    <property type="evidence" value="ECO:0007669"/>
    <property type="project" value="UniProtKB-KW"/>
</dbReference>
<gene>
    <name evidence="5" type="ORF">EW093_03310</name>
</gene>
<evidence type="ECO:0000256" key="2">
    <source>
        <dbReference type="ARBA" id="ARBA00074538"/>
    </source>
</evidence>
<dbReference type="GO" id="GO:0003989">
    <property type="term" value="F:acetyl-CoA carboxylase activity"/>
    <property type="evidence" value="ECO:0007669"/>
    <property type="project" value="UniProtKB-ARBA"/>
</dbReference>
<accession>A0A5C1QAS7</accession>
<feature type="domain" description="CoA carboxyltransferase N-terminal" evidence="3">
    <location>
        <begin position="4"/>
        <end position="260"/>
    </location>
</feature>
<dbReference type="InterPro" id="IPR034733">
    <property type="entry name" value="AcCoA_carboxyl_beta"/>
</dbReference>
<dbReference type="GO" id="GO:0004658">
    <property type="term" value="F:propionyl-CoA carboxylase activity"/>
    <property type="evidence" value="ECO:0007669"/>
    <property type="project" value="UniProtKB-ARBA"/>
</dbReference>